<dbReference type="AlphaFoldDB" id="A0A1J1HGS8"/>
<gene>
    <name evidence="1" type="ORF">CLUMA_CG001028</name>
</gene>
<protein>
    <submittedName>
        <fullName evidence="1">CLUMA_CG001028, isoform A</fullName>
    </submittedName>
</protein>
<reference evidence="1 2" key="1">
    <citation type="submission" date="2015-04" db="EMBL/GenBank/DDBJ databases">
        <authorList>
            <person name="Syromyatnikov M.Y."/>
            <person name="Popov V.N."/>
        </authorList>
    </citation>
    <scope>NUCLEOTIDE SEQUENCE [LARGE SCALE GENOMIC DNA]</scope>
</reference>
<dbReference type="Proteomes" id="UP000183832">
    <property type="component" value="Unassembled WGS sequence"/>
</dbReference>
<evidence type="ECO:0000313" key="1">
    <source>
        <dbReference type="EMBL" id="CRK87224.1"/>
    </source>
</evidence>
<name>A0A1J1HGS8_9DIPT</name>
<proteinExistence type="predicted"/>
<evidence type="ECO:0000313" key="2">
    <source>
        <dbReference type="Proteomes" id="UP000183832"/>
    </source>
</evidence>
<sequence length="111" mass="13165">MEFRFLIFYCSIPKQIWLRTSKEEVPVFESKKYFILNQNAAQKIRFNDNFLGTFVILRSQQMESTDHFRPLPLPFPSFINFIFDVGVDDVSGMLCRLMISINLRVAKKFML</sequence>
<dbReference type="EMBL" id="CVRI01000004">
    <property type="protein sequence ID" value="CRK87224.1"/>
    <property type="molecule type" value="Genomic_DNA"/>
</dbReference>
<accession>A0A1J1HGS8</accession>
<keyword evidence="2" id="KW-1185">Reference proteome</keyword>
<organism evidence="1 2">
    <name type="scientific">Clunio marinus</name>
    <dbReference type="NCBI Taxonomy" id="568069"/>
    <lineage>
        <taxon>Eukaryota</taxon>
        <taxon>Metazoa</taxon>
        <taxon>Ecdysozoa</taxon>
        <taxon>Arthropoda</taxon>
        <taxon>Hexapoda</taxon>
        <taxon>Insecta</taxon>
        <taxon>Pterygota</taxon>
        <taxon>Neoptera</taxon>
        <taxon>Endopterygota</taxon>
        <taxon>Diptera</taxon>
        <taxon>Nematocera</taxon>
        <taxon>Chironomoidea</taxon>
        <taxon>Chironomidae</taxon>
        <taxon>Clunio</taxon>
    </lineage>
</organism>